<keyword evidence="1" id="KW-0732">Signal</keyword>
<dbReference type="Proteomes" id="UP001215598">
    <property type="component" value="Unassembled WGS sequence"/>
</dbReference>
<dbReference type="EMBL" id="JARKIB010000038">
    <property type="protein sequence ID" value="KAJ7759922.1"/>
    <property type="molecule type" value="Genomic_DNA"/>
</dbReference>
<reference evidence="2" key="1">
    <citation type="submission" date="2023-03" db="EMBL/GenBank/DDBJ databases">
        <title>Massive genome expansion in bonnet fungi (Mycena s.s.) driven by repeated elements and novel gene families across ecological guilds.</title>
        <authorList>
            <consortium name="Lawrence Berkeley National Laboratory"/>
            <person name="Harder C.B."/>
            <person name="Miyauchi S."/>
            <person name="Viragh M."/>
            <person name="Kuo A."/>
            <person name="Thoen E."/>
            <person name="Andreopoulos B."/>
            <person name="Lu D."/>
            <person name="Skrede I."/>
            <person name="Drula E."/>
            <person name="Henrissat B."/>
            <person name="Morin E."/>
            <person name="Kohler A."/>
            <person name="Barry K."/>
            <person name="LaButti K."/>
            <person name="Morin E."/>
            <person name="Salamov A."/>
            <person name="Lipzen A."/>
            <person name="Mereny Z."/>
            <person name="Hegedus B."/>
            <person name="Baldrian P."/>
            <person name="Stursova M."/>
            <person name="Weitz H."/>
            <person name="Taylor A."/>
            <person name="Grigoriev I.V."/>
            <person name="Nagy L.G."/>
            <person name="Martin F."/>
            <person name="Kauserud H."/>
        </authorList>
    </citation>
    <scope>NUCLEOTIDE SEQUENCE</scope>
    <source>
        <strain evidence="2">CBHHK182m</strain>
    </source>
</reference>
<gene>
    <name evidence="3" type="ORF">B0H16DRAFT_1533021</name>
    <name evidence="2" type="ORF">B0H16DRAFT_691728</name>
</gene>
<name>A0AAD7GUP7_9AGAR</name>
<evidence type="ECO:0000256" key="1">
    <source>
        <dbReference type="SAM" id="SignalP"/>
    </source>
</evidence>
<comment type="caution">
    <text evidence="2">The sequence shown here is derived from an EMBL/GenBank/DDBJ whole genome shotgun (WGS) entry which is preliminary data.</text>
</comment>
<feature type="chain" id="PRO_5042441880" evidence="1">
    <location>
        <begin position="20"/>
        <end position="154"/>
    </location>
</feature>
<dbReference type="AlphaFoldDB" id="A0AAD7GUP7"/>
<keyword evidence="4" id="KW-1185">Reference proteome</keyword>
<evidence type="ECO:0000313" key="4">
    <source>
        <dbReference type="Proteomes" id="UP001215598"/>
    </source>
</evidence>
<dbReference type="EMBL" id="JARKIB010000467">
    <property type="protein sequence ID" value="KAJ7705755.1"/>
    <property type="molecule type" value="Genomic_DNA"/>
</dbReference>
<accession>A0AAD7GUP7</accession>
<evidence type="ECO:0000313" key="3">
    <source>
        <dbReference type="EMBL" id="KAJ7759922.1"/>
    </source>
</evidence>
<proteinExistence type="predicted"/>
<evidence type="ECO:0000313" key="2">
    <source>
        <dbReference type="EMBL" id="KAJ7705755.1"/>
    </source>
</evidence>
<feature type="signal peptide" evidence="1">
    <location>
        <begin position="1"/>
        <end position="19"/>
    </location>
</feature>
<organism evidence="2 4">
    <name type="scientific">Mycena metata</name>
    <dbReference type="NCBI Taxonomy" id="1033252"/>
    <lineage>
        <taxon>Eukaryota</taxon>
        <taxon>Fungi</taxon>
        <taxon>Dikarya</taxon>
        <taxon>Basidiomycota</taxon>
        <taxon>Agaricomycotina</taxon>
        <taxon>Agaricomycetes</taxon>
        <taxon>Agaricomycetidae</taxon>
        <taxon>Agaricales</taxon>
        <taxon>Marasmiineae</taxon>
        <taxon>Mycenaceae</taxon>
        <taxon>Mycena</taxon>
    </lineage>
</organism>
<sequence>MKFFSVIALLSSLGSLSLAQESFPGAGFRVQFEFLGLSSSANLSQPFATISGSILERQTTLATRQEGVWSKPPAQFVAVTPLGNYTSGTTTVAKFANFSIADGATIDLRLGIQGRASVAPNILFNVSYASPCSAFWTVTGDINTVVYTYEGLVC</sequence>
<protein>
    <submittedName>
        <fullName evidence="2">Uncharacterized protein</fullName>
    </submittedName>
</protein>